<keyword evidence="3" id="KW-1185">Reference proteome</keyword>
<protein>
    <recommendedName>
        <fullName evidence="4">Terminase small subunit</fullName>
    </recommendedName>
</protein>
<dbReference type="Proteomes" id="UP001196980">
    <property type="component" value="Unassembled WGS sequence"/>
</dbReference>
<name>A0ABS6RY32_9BACT</name>
<reference evidence="2 3" key="1">
    <citation type="journal article" date="2020" name="J Geophys Res Biogeosci">
        <title>Magnetotaxis as an Adaptation to Enable Bacterial Shuttling of Microbial Sulfur and Sulfur Cycling Across Aquatic Oxic#Anoxic Interfaces.</title>
        <authorList>
            <person name="Li J."/>
            <person name="Liu P."/>
            <person name="Wang J."/>
            <person name="Roberts A.P."/>
            <person name="Pan Y."/>
        </authorList>
    </citation>
    <scope>NUCLEOTIDE SEQUENCE [LARGE SCALE GENOMIC DNA]</scope>
    <source>
        <strain evidence="2 3">MYR-1_YQ</strain>
    </source>
</reference>
<evidence type="ECO:0000313" key="3">
    <source>
        <dbReference type="Proteomes" id="UP001196980"/>
    </source>
</evidence>
<evidence type="ECO:0008006" key="4">
    <source>
        <dbReference type="Google" id="ProtNLM"/>
    </source>
</evidence>
<dbReference type="EMBL" id="JABXWD010000042">
    <property type="protein sequence ID" value="MBV6340713.1"/>
    <property type="molecule type" value="Genomic_DNA"/>
</dbReference>
<gene>
    <name evidence="2" type="ORF">HWQ67_03870</name>
</gene>
<dbReference type="RefSeq" id="WP_218251327.1">
    <property type="nucleotide sequence ID" value="NZ_JABXWD010000042.1"/>
</dbReference>
<evidence type="ECO:0000313" key="2">
    <source>
        <dbReference type="EMBL" id="MBV6340713.1"/>
    </source>
</evidence>
<feature type="region of interest" description="Disordered" evidence="1">
    <location>
        <begin position="1"/>
        <end position="44"/>
    </location>
</feature>
<sequence length="121" mass="13271">MESDKNQGGTPPCVSDEAVAIPPDSTPVAQKRQPDRNRRRGKLKGAQKVLESMAFDPIAAMAVIAGDPNVDVALRAKLLMELAQYVYPKRKGDQAEEGTTTETYEQRLRRIRALADEAGAY</sequence>
<evidence type="ECO:0000256" key="1">
    <source>
        <dbReference type="SAM" id="MobiDB-lite"/>
    </source>
</evidence>
<accession>A0ABS6RY32</accession>
<comment type="caution">
    <text evidence="2">The sequence shown here is derived from an EMBL/GenBank/DDBJ whole genome shotgun (WGS) entry which is preliminary data.</text>
</comment>
<proteinExistence type="predicted"/>
<organism evidence="2 3">
    <name type="scientific">Candidatus Magnetobacterium casense</name>
    <dbReference type="NCBI Taxonomy" id="1455061"/>
    <lineage>
        <taxon>Bacteria</taxon>
        <taxon>Pseudomonadati</taxon>
        <taxon>Nitrospirota</taxon>
        <taxon>Thermodesulfovibrionia</taxon>
        <taxon>Thermodesulfovibrionales</taxon>
        <taxon>Candidatus Magnetobacteriaceae</taxon>
        <taxon>Candidatus Magnetobacterium</taxon>
    </lineage>
</organism>